<keyword evidence="3" id="KW-1133">Transmembrane helix</keyword>
<dbReference type="AlphaFoldDB" id="A0A819JKB2"/>
<keyword evidence="3" id="KW-0472">Membrane</keyword>
<name>A0A819JKB2_9BILA</name>
<dbReference type="InterPro" id="IPR028994">
    <property type="entry name" value="Integrin_alpha_N"/>
</dbReference>
<evidence type="ECO:0000256" key="1">
    <source>
        <dbReference type="ARBA" id="ARBA00022729"/>
    </source>
</evidence>
<sequence length="1081" mass="118219">MTVLAWHSLHDLNLFKSSIRQQPSDIKQQQWTTRIYISLVALALVILTLYGILSVETKLIEVTKPSLGTVQQLQSQVSLVSSLQCPCTQLTVPYEKLVQLQPFYHQICSSDFLSDRWINSLYNVMKAIMSLNSASVSTLDFSQTQSVFGLLKAICNLCNETITNSLQTFTQTQLVGAQLLTADQFENQMLSNINQFKLETANGMLHFLQVMRNITHVNQILTGASTNFFMGITGSPNYNASLSIAYYDNSNDTSSDICSCANDSSCKTNWGVFLNTSAYTPAYSVPGFYLGCFPVESLLQSTLECFYDNQDCLTIMYKLYNVSSFNNFTRLNSSSDASRFTIHSTIGSIFEEMFIESWKESTNYSSYFAQCQPASCSYKAVRRDSLLETITRIIGLIGGLFVSLRILVPFLVMVCARIIRSRMSWHQQIMIESTSPQSRPVTIGTKILDWFKKLNVFDDTESMVSIEQQYPATRVYLLLLVIASLILILYTSLTYNTNTIIIASPSREQYQQLQQRYGLDAVPTASLNNNRISVESIVHEQRLSIDQNQHLNLNPNFLNPPNVSSVTVDSKSLPTVLTLRTRFFALIRRHLKALVGFALCMLVAAAIIIPSVYLTQQEHNQVAQTVYSQAKTTVATLNSFLQQARALQAPLPTRASLLVEPRQSAWIRARQQAQTSSSGSKRLTTNFITSCFDKKLLVKPCKNLTFASAVSYSFVSNLNSIAAGDLDGDGRPDLLVPIYTKSAVSVLLGTSNGSFGSQKMFPTDSGPMWAAVVYDNDRGRIDLAVINNLANTMSILYGYNSGSFRSQAILSTGFSPRAIVVGDFNEDGRLDLVVANANSANVGVFLRTDSGNFASQTTYPSVASPYSIAVGDFNGDGHLDFVVVGFYWAIMSVLLGTGNGSFGLPTILSTGSVGWSIATGDFNGDGRLDIAIAYFSSASVGVLLGTGNGSFGLPKTFSTGRSPQFVTVGDVDGDGRLDLIVPNSSGMAVSVLLGIGNGSFKSQMTFSTGSGSSPYWLVVADFDADGRLDFAVSDSSIEAGSILSALGHGSDKTDDCAPPGAPRGRYLPTRRKEEDKIQATF</sequence>
<dbReference type="EMBL" id="CAJOBB010002065">
    <property type="protein sequence ID" value="CAF3934591.1"/>
    <property type="molecule type" value="Genomic_DNA"/>
</dbReference>
<organism evidence="4 5">
    <name type="scientific">Adineta steineri</name>
    <dbReference type="NCBI Taxonomy" id="433720"/>
    <lineage>
        <taxon>Eukaryota</taxon>
        <taxon>Metazoa</taxon>
        <taxon>Spiralia</taxon>
        <taxon>Gnathifera</taxon>
        <taxon>Rotifera</taxon>
        <taxon>Eurotatoria</taxon>
        <taxon>Bdelloidea</taxon>
        <taxon>Adinetida</taxon>
        <taxon>Adinetidae</taxon>
        <taxon>Adineta</taxon>
    </lineage>
</organism>
<evidence type="ECO:0000313" key="4">
    <source>
        <dbReference type="EMBL" id="CAF3934591.1"/>
    </source>
</evidence>
<dbReference type="Proteomes" id="UP000663868">
    <property type="component" value="Unassembled WGS sequence"/>
</dbReference>
<accession>A0A819JKB2</accession>
<evidence type="ECO:0000256" key="3">
    <source>
        <dbReference type="SAM" id="Phobius"/>
    </source>
</evidence>
<protein>
    <submittedName>
        <fullName evidence="4">Uncharacterized protein</fullName>
    </submittedName>
</protein>
<evidence type="ECO:0000256" key="2">
    <source>
        <dbReference type="SAM" id="MobiDB-lite"/>
    </source>
</evidence>
<evidence type="ECO:0000313" key="5">
    <source>
        <dbReference type="Proteomes" id="UP000663868"/>
    </source>
</evidence>
<proteinExistence type="predicted"/>
<reference evidence="4" key="1">
    <citation type="submission" date="2021-02" db="EMBL/GenBank/DDBJ databases">
        <authorList>
            <person name="Nowell W R."/>
        </authorList>
    </citation>
    <scope>NUCLEOTIDE SEQUENCE</scope>
</reference>
<dbReference type="SUPFAM" id="SSF69318">
    <property type="entry name" value="Integrin alpha N-terminal domain"/>
    <property type="match status" value="1"/>
</dbReference>
<feature type="transmembrane region" description="Helical" evidence="3">
    <location>
        <begin position="35"/>
        <end position="55"/>
    </location>
</feature>
<dbReference type="InterPro" id="IPR013517">
    <property type="entry name" value="FG-GAP"/>
</dbReference>
<feature type="transmembrane region" description="Helical" evidence="3">
    <location>
        <begin position="393"/>
        <end position="419"/>
    </location>
</feature>
<dbReference type="Pfam" id="PF13517">
    <property type="entry name" value="FG-GAP_3"/>
    <property type="match status" value="3"/>
</dbReference>
<keyword evidence="3" id="KW-0812">Transmembrane</keyword>
<dbReference type="Gene3D" id="2.30.30.100">
    <property type="match status" value="4"/>
</dbReference>
<feature type="region of interest" description="Disordered" evidence="2">
    <location>
        <begin position="1048"/>
        <end position="1081"/>
    </location>
</feature>
<feature type="transmembrane region" description="Helical" evidence="3">
    <location>
        <begin position="475"/>
        <end position="493"/>
    </location>
</feature>
<keyword evidence="1" id="KW-0732">Signal</keyword>
<dbReference type="Pfam" id="PF01839">
    <property type="entry name" value="FG-GAP"/>
    <property type="match status" value="1"/>
</dbReference>
<feature type="compositionally biased region" description="Basic and acidic residues" evidence="2">
    <location>
        <begin position="1070"/>
        <end position="1081"/>
    </location>
</feature>
<gene>
    <name evidence="4" type="ORF">KXQ929_LOCUS24665</name>
</gene>
<dbReference type="PANTHER" id="PTHR46580">
    <property type="entry name" value="SENSOR KINASE-RELATED"/>
    <property type="match status" value="1"/>
</dbReference>
<feature type="transmembrane region" description="Helical" evidence="3">
    <location>
        <begin position="593"/>
        <end position="614"/>
    </location>
</feature>
<comment type="caution">
    <text evidence="4">The sequence shown here is derived from an EMBL/GenBank/DDBJ whole genome shotgun (WGS) entry which is preliminary data.</text>
</comment>